<protein>
    <submittedName>
        <fullName evidence="2">CopG domain-containing protein</fullName>
    </submittedName>
</protein>
<evidence type="ECO:0000259" key="1">
    <source>
        <dbReference type="Pfam" id="PF01402"/>
    </source>
</evidence>
<sequence length="139" mass="15853">MSGPREKHSFRLPAELMRQLDATARTRQVSRAAIVEVALASYLSPDGAERLEAAVTRRLDRLTRQLDRIAWHLDLSNETLALFIRFWLNSTVPLPDAAQRAAQAMGKERWERFVESLTRRMESGPRLGNEISRDVPADK</sequence>
<dbReference type="InterPro" id="IPR002145">
    <property type="entry name" value="CopG"/>
</dbReference>
<dbReference type="GO" id="GO:0006355">
    <property type="term" value="P:regulation of DNA-templated transcription"/>
    <property type="evidence" value="ECO:0007669"/>
    <property type="project" value="InterPro"/>
</dbReference>
<dbReference type="Proteomes" id="UP000024329">
    <property type="component" value="Unassembled WGS sequence"/>
</dbReference>
<organism evidence="2 3">
    <name type="scientific">Novosphingobium resinovorum</name>
    <dbReference type="NCBI Taxonomy" id="158500"/>
    <lineage>
        <taxon>Bacteria</taxon>
        <taxon>Pseudomonadati</taxon>
        <taxon>Pseudomonadota</taxon>
        <taxon>Alphaproteobacteria</taxon>
        <taxon>Sphingomonadales</taxon>
        <taxon>Sphingomonadaceae</taxon>
        <taxon>Novosphingobium</taxon>
    </lineage>
</organism>
<feature type="domain" description="Ribbon-helix-helix protein CopG" evidence="1">
    <location>
        <begin position="9"/>
        <end position="43"/>
    </location>
</feature>
<accession>A0A031JZR0</accession>
<dbReference type="Pfam" id="PF01402">
    <property type="entry name" value="RHH_1"/>
    <property type="match status" value="1"/>
</dbReference>
<dbReference type="EMBL" id="JFYZ01000008">
    <property type="protein sequence ID" value="EZP82465.1"/>
    <property type="molecule type" value="Genomic_DNA"/>
</dbReference>
<gene>
    <name evidence="2" type="ORF">BV97_01962</name>
</gene>
<reference evidence="2 3" key="1">
    <citation type="submission" date="2014-03" db="EMBL/GenBank/DDBJ databases">
        <title>Whole genome sequence of Novosphingobium resinovorum KF1.</title>
        <authorList>
            <person name="Gan H.M."/>
            <person name="Gan H.Y."/>
            <person name="Chew T.H."/>
            <person name="Savka M.A."/>
        </authorList>
    </citation>
    <scope>NUCLEOTIDE SEQUENCE [LARGE SCALE GENOMIC DNA]</scope>
    <source>
        <strain evidence="2 3">KF1</strain>
    </source>
</reference>
<dbReference type="PATRIC" id="fig|158500.4.peg.1999"/>
<evidence type="ECO:0000313" key="2">
    <source>
        <dbReference type="EMBL" id="EZP82465.1"/>
    </source>
</evidence>
<evidence type="ECO:0000313" key="3">
    <source>
        <dbReference type="Proteomes" id="UP000024329"/>
    </source>
</evidence>
<name>A0A031JZR0_9SPHN</name>
<dbReference type="eggNOG" id="COG3905">
    <property type="taxonomic scope" value="Bacteria"/>
</dbReference>
<dbReference type="AlphaFoldDB" id="A0A031JZR0"/>
<dbReference type="RefSeq" id="WP_036525447.1">
    <property type="nucleotide sequence ID" value="NZ_JFYZ01000008.1"/>
</dbReference>
<comment type="caution">
    <text evidence="2">The sequence shown here is derived from an EMBL/GenBank/DDBJ whole genome shotgun (WGS) entry which is preliminary data.</text>
</comment>
<proteinExistence type="predicted"/>